<evidence type="ECO:0000256" key="7">
    <source>
        <dbReference type="ARBA" id="ARBA00023016"/>
    </source>
</evidence>
<organism evidence="8 9">
    <name type="scientific">Edaphosphingomonas laterariae</name>
    <dbReference type="NCBI Taxonomy" id="861865"/>
    <lineage>
        <taxon>Bacteria</taxon>
        <taxon>Pseudomonadati</taxon>
        <taxon>Pseudomonadota</taxon>
        <taxon>Alphaproteobacteria</taxon>
        <taxon>Sphingomonadales</taxon>
        <taxon>Rhizorhabdaceae</taxon>
        <taxon>Edaphosphingomonas</taxon>
    </lineage>
</organism>
<dbReference type="Proteomes" id="UP000198281">
    <property type="component" value="Unassembled WGS sequence"/>
</dbReference>
<dbReference type="PANTHER" id="PTHR34873:SF3">
    <property type="entry name" value="ADDICTION MODULE TOXIN, HICA FAMILY"/>
    <property type="match status" value="1"/>
</dbReference>
<evidence type="ECO:0000256" key="4">
    <source>
        <dbReference type="ARBA" id="ARBA00022759"/>
    </source>
</evidence>
<dbReference type="Pfam" id="PF07927">
    <property type="entry name" value="HicA_toxin"/>
    <property type="match status" value="1"/>
</dbReference>
<dbReference type="GO" id="GO:0004519">
    <property type="term" value="F:endonuclease activity"/>
    <property type="evidence" value="ECO:0007669"/>
    <property type="project" value="UniProtKB-KW"/>
</dbReference>
<keyword evidence="6" id="KW-0694">RNA-binding</keyword>
<evidence type="ECO:0000256" key="2">
    <source>
        <dbReference type="ARBA" id="ARBA00022649"/>
    </source>
</evidence>
<dbReference type="EMBL" id="FZOS01000008">
    <property type="protein sequence ID" value="SNS52771.1"/>
    <property type="molecule type" value="Genomic_DNA"/>
</dbReference>
<name>A0A239F7N6_9SPHN</name>
<dbReference type="GO" id="GO:0003729">
    <property type="term" value="F:mRNA binding"/>
    <property type="evidence" value="ECO:0007669"/>
    <property type="project" value="InterPro"/>
</dbReference>
<gene>
    <name evidence="8" type="ORF">SAMN06295912_10899</name>
</gene>
<comment type="similarity">
    <text evidence="1">Belongs to the HicA mRNA interferase family.</text>
</comment>
<keyword evidence="4" id="KW-0255">Endonuclease</keyword>
<evidence type="ECO:0000256" key="6">
    <source>
        <dbReference type="ARBA" id="ARBA00022884"/>
    </source>
</evidence>
<protein>
    <submittedName>
        <fullName evidence="8">Predicted RNA binding protein YcfA, dsRBD-like fold, HicA-like mRNA interferase family</fullName>
    </submittedName>
</protein>
<evidence type="ECO:0000256" key="3">
    <source>
        <dbReference type="ARBA" id="ARBA00022722"/>
    </source>
</evidence>
<keyword evidence="7" id="KW-0346">Stress response</keyword>
<sequence length="88" mass="10003">MNVYYLLALAFERVYTIHTKGDEGMKSREVIKILKKAGWIEQRQSGSHKQFRHPDQPERGVVTVPHPKAEMAIGTLKSIEDKSGVALR</sequence>
<evidence type="ECO:0000313" key="8">
    <source>
        <dbReference type="EMBL" id="SNS52771.1"/>
    </source>
</evidence>
<evidence type="ECO:0000313" key="9">
    <source>
        <dbReference type="Proteomes" id="UP000198281"/>
    </source>
</evidence>
<accession>A0A239F7N6</accession>
<reference evidence="9" key="1">
    <citation type="submission" date="2017-06" db="EMBL/GenBank/DDBJ databases">
        <authorList>
            <person name="Varghese N."/>
            <person name="Submissions S."/>
        </authorList>
    </citation>
    <scope>NUCLEOTIDE SEQUENCE [LARGE SCALE GENOMIC DNA]</scope>
    <source>
        <strain evidence="9">LNB2</strain>
    </source>
</reference>
<dbReference type="AlphaFoldDB" id="A0A239F7N6"/>
<keyword evidence="2" id="KW-1277">Toxin-antitoxin system</keyword>
<dbReference type="SUPFAM" id="SSF54786">
    <property type="entry name" value="YcfA/nrd intein domain"/>
    <property type="match status" value="1"/>
</dbReference>
<dbReference type="PANTHER" id="PTHR34873">
    <property type="entry name" value="SSR1766 PROTEIN"/>
    <property type="match status" value="1"/>
</dbReference>
<dbReference type="InterPro" id="IPR012933">
    <property type="entry name" value="HicA_mRNA_interferase"/>
</dbReference>
<dbReference type="Gene3D" id="3.30.920.30">
    <property type="entry name" value="Hypothetical protein"/>
    <property type="match status" value="1"/>
</dbReference>
<proteinExistence type="inferred from homology"/>
<keyword evidence="3" id="KW-0540">Nuclease</keyword>
<keyword evidence="5" id="KW-0378">Hydrolase</keyword>
<keyword evidence="9" id="KW-1185">Reference proteome</keyword>
<evidence type="ECO:0000256" key="1">
    <source>
        <dbReference type="ARBA" id="ARBA00006620"/>
    </source>
</evidence>
<dbReference type="InterPro" id="IPR038570">
    <property type="entry name" value="HicA_sf"/>
</dbReference>
<dbReference type="GO" id="GO:0016787">
    <property type="term" value="F:hydrolase activity"/>
    <property type="evidence" value="ECO:0007669"/>
    <property type="project" value="UniProtKB-KW"/>
</dbReference>
<evidence type="ECO:0000256" key="5">
    <source>
        <dbReference type="ARBA" id="ARBA00022801"/>
    </source>
</evidence>